<gene>
    <name evidence="2" type="ORF">IU459_34435</name>
</gene>
<dbReference type="Proteomes" id="UP000702209">
    <property type="component" value="Unassembled WGS sequence"/>
</dbReference>
<protein>
    <submittedName>
        <fullName evidence="2">Amidohydrolase</fullName>
    </submittedName>
</protein>
<name>A0ABS0D3C0_9NOCA</name>
<dbReference type="NCBIfam" id="TIGR01891">
    <property type="entry name" value="amidohydrolases"/>
    <property type="match status" value="1"/>
</dbReference>
<dbReference type="PANTHER" id="PTHR11014:SF63">
    <property type="entry name" value="METALLOPEPTIDASE, PUTATIVE (AFU_ORTHOLOGUE AFUA_6G09600)-RELATED"/>
    <property type="match status" value="1"/>
</dbReference>
<dbReference type="PANTHER" id="PTHR11014">
    <property type="entry name" value="PEPTIDASE M20 FAMILY MEMBER"/>
    <property type="match status" value="1"/>
</dbReference>
<dbReference type="Gene3D" id="3.30.70.360">
    <property type="match status" value="1"/>
</dbReference>
<dbReference type="SUPFAM" id="SSF55031">
    <property type="entry name" value="Bacterial exopeptidase dimerisation domain"/>
    <property type="match status" value="1"/>
</dbReference>
<dbReference type="InterPro" id="IPR017439">
    <property type="entry name" value="Amidohydrolase"/>
</dbReference>
<dbReference type="RefSeq" id="WP_195133782.1">
    <property type="nucleotide sequence ID" value="NZ_JADLQX010000048.1"/>
</dbReference>
<keyword evidence="3" id="KW-1185">Reference proteome</keyword>
<sequence>MTPTILRDQVDQALRDLEPELIRHRHHLHRNPELSNREIATAAYLAEQLRRFGVDEIRTDLAGHGVIGVIRGGKPGDKTIALRADMDALPVRETSGVSFASDREVEGPNGTSIPVAHACGHDCHMATVLIATKVLAMFRSELPGTVLCVFQPAEEGAPIGEQGGAQVMIDEGAFAGVEPTMVFGMHVSPLPSGTVAYRSGSQFAASTRVEVIIQGRQTHAAMPWLGIDPMPAAAGVIVGAAHLVRRIPVWQPATVTFGHVEDQGRFNIIGDRIRLEGTIRCAEDADMERLKTGLHDLAIGQAQSHDCSAEVRFDHEVPAVVNQTGWIESTLPTLRRLVGQERLLVSPPTLGYDDVSALIRRFGGLYVLYGAQDTRWVTDGSGAPTFEPIAGGRGLVPNHHPSFYANDEALRCGAAIHAHIALDHLYGLIDPSATPTIRVEAGS</sequence>
<dbReference type="InterPro" id="IPR036264">
    <property type="entry name" value="Bact_exopeptidase_dim_dom"/>
</dbReference>
<dbReference type="Gene3D" id="3.40.630.10">
    <property type="entry name" value="Zn peptidases"/>
    <property type="match status" value="1"/>
</dbReference>
<evidence type="ECO:0000259" key="1">
    <source>
        <dbReference type="Pfam" id="PF07687"/>
    </source>
</evidence>
<dbReference type="PIRSF" id="PIRSF005962">
    <property type="entry name" value="Pept_M20D_amidohydro"/>
    <property type="match status" value="1"/>
</dbReference>
<organism evidence="2 3">
    <name type="scientific">Nocardia amamiensis</name>
    <dbReference type="NCBI Taxonomy" id="404578"/>
    <lineage>
        <taxon>Bacteria</taxon>
        <taxon>Bacillati</taxon>
        <taxon>Actinomycetota</taxon>
        <taxon>Actinomycetes</taxon>
        <taxon>Mycobacteriales</taxon>
        <taxon>Nocardiaceae</taxon>
        <taxon>Nocardia</taxon>
    </lineage>
</organism>
<evidence type="ECO:0000313" key="2">
    <source>
        <dbReference type="EMBL" id="MBF6302598.1"/>
    </source>
</evidence>
<dbReference type="Pfam" id="PF01546">
    <property type="entry name" value="Peptidase_M20"/>
    <property type="match status" value="1"/>
</dbReference>
<dbReference type="Pfam" id="PF07687">
    <property type="entry name" value="M20_dimer"/>
    <property type="match status" value="1"/>
</dbReference>
<comment type="caution">
    <text evidence="2">The sequence shown here is derived from an EMBL/GenBank/DDBJ whole genome shotgun (WGS) entry which is preliminary data.</text>
</comment>
<dbReference type="InterPro" id="IPR011650">
    <property type="entry name" value="Peptidase_M20_dimer"/>
</dbReference>
<reference evidence="2 3" key="1">
    <citation type="submission" date="2020-10" db="EMBL/GenBank/DDBJ databases">
        <title>Identification of Nocardia species via Next-generation sequencing and recognition of intraspecies genetic diversity.</title>
        <authorList>
            <person name="Li P."/>
            <person name="Li P."/>
            <person name="Lu B."/>
        </authorList>
    </citation>
    <scope>NUCLEOTIDE SEQUENCE [LARGE SCALE GENOMIC DNA]</scope>
    <source>
        <strain evidence="2 3">BJ06-0157</strain>
    </source>
</reference>
<evidence type="ECO:0000313" key="3">
    <source>
        <dbReference type="Proteomes" id="UP000702209"/>
    </source>
</evidence>
<feature type="domain" description="Peptidase M20 dimerisation" evidence="1">
    <location>
        <begin position="208"/>
        <end position="297"/>
    </location>
</feature>
<dbReference type="SUPFAM" id="SSF53187">
    <property type="entry name" value="Zn-dependent exopeptidases"/>
    <property type="match status" value="1"/>
</dbReference>
<dbReference type="EMBL" id="JADLQX010000048">
    <property type="protein sequence ID" value="MBF6302598.1"/>
    <property type="molecule type" value="Genomic_DNA"/>
</dbReference>
<dbReference type="InterPro" id="IPR002933">
    <property type="entry name" value="Peptidase_M20"/>
</dbReference>
<proteinExistence type="predicted"/>
<accession>A0ABS0D3C0</accession>